<dbReference type="PANTHER" id="PTHR37817">
    <property type="entry name" value="N-ACETYLTRANSFERASE EIS"/>
    <property type="match status" value="1"/>
</dbReference>
<keyword evidence="3 4" id="KW-0012">Acyltransferase</keyword>
<comment type="subunit">
    <text evidence="4">Homohexamer; trimer of dimers.</text>
</comment>
<reference evidence="7" key="1">
    <citation type="submission" date="2016-10" db="EMBL/GenBank/DDBJ databases">
        <authorList>
            <person name="Varghese N."/>
            <person name="Submissions S."/>
        </authorList>
    </citation>
    <scope>NUCLEOTIDE SEQUENCE [LARGE SCALE GENOMIC DNA]</scope>
    <source>
        <strain evidence="7">DSM 19083</strain>
    </source>
</reference>
<evidence type="ECO:0000313" key="7">
    <source>
        <dbReference type="Proteomes" id="UP000198520"/>
    </source>
</evidence>
<dbReference type="InterPro" id="IPR041380">
    <property type="entry name" value="Acetyltransf_17"/>
</dbReference>
<dbReference type="STRING" id="285351.SAMN04488035_0798"/>
<evidence type="ECO:0000256" key="3">
    <source>
        <dbReference type="ARBA" id="ARBA00023315"/>
    </source>
</evidence>
<keyword evidence="7" id="KW-1185">Reference proteome</keyword>
<dbReference type="Pfam" id="PF17668">
    <property type="entry name" value="Acetyltransf_17"/>
    <property type="match status" value="1"/>
</dbReference>
<feature type="binding site" evidence="4">
    <location>
        <begin position="100"/>
        <end position="102"/>
    </location>
    <ligand>
        <name>acetyl-CoA</name>
        <dbReference type="ChEBI" id="CHEBI:57288"/>
    </ligand>
</feature>
<dbReference type="InterPro" id="IPR025559">
    <property type="entry name" value="Eis_dom"/>
</dbReference>
<dbReference type="Gene3D" id="3.40.630.30">
    <property type="match status" value="2"/>
</dbReference>
<dbReference type="CDD" id="cd04301">
    <property type="entry name" value="NAT_SF"/>
    <property type="match status" value="1"/>
</dbReference>
<name>A0A1I2DY30_9MICO</name>
<sequence length="443" mass="48345">MTLPDGYRLRPLSADDKRAVIQLDLWAFPSGVDLETQEKLPLELPWDRFVGVVRDEPDESAVPLDGALPTTELVAMHGSYPFEHFNVPGAETRVSGLTWVGVHPAHRRRGILSAMIDHHLAQCRERGEAISALFAAEAAIYGRFGYGLAAHDVRLTIPRGAKLRPVTGSTEHSARLEELTAENHLELVDSLHREAGRRPLGVGAPHGALLNRPGWATRDTPEMRRRHLEDLPPFRGGKETRRIVVVERNGEARGYATFRREVRWEDEGPRGTVHLSEIVALDAAAAHALWSVLLDLDLTSEVATFVVAPDDAILSLLVDPRAARTKGADNVWVRLVDVPSALAQRRYAADVDVVVRVEDARLPENTGSYRVRAQAFAAPSVERTDDAADLSLDVRELAAAYLGGTTLASLALAGLVTEHTTGSLATASAAFAWPVQPVSSFIF</sequence>
<dbReference type="HAMAP" id="MF_01812">
    <property type="entry name" value="Eis"/>
    <property type="match status" value="1"/>
</dbReference>
<dbReference type="EMBL" id="FONZ01000001">
    <property type="protein sequence ID" value="SFE85515.1"/>
    <property type="molecule type" value="Genomic_DNA"/>
</dbReference>
<dbReference type="PROSITE" id="PS51186">
    <property type="entry name" value="GNAT"/>
    <property type="match status" value="1"/>
</dbReference>
<organism evidence="6 7">
    <name type="scientific">Flavimobilis marinus</name>
    <dbReference type="NCBI Taxonomy" id="285351"/>
    <lineage>
        <taxon>Bacteria</taxon>
        <taxon>Bacillati</taxon>
        <taxon>Actinomycetota</taxon>
        <taxon>Actinomycetes</taxon>
        <taxon>Micrococcales</taxon>
        <taxon>Jonesiaceae</taxon>
        <taxon>Flavimobilis</taxon>
    </lineage>
</organism>
<comment type="caution">
    <text evidence="4">Lacks conserved residue(s) required for the propagation of feature annotation.</text>
</comment>
<dbReference type="PANTHER" id="PTHR37817:SF1">
    <property type="entry name" value="N-ACETYLTRANSFERASE EIS"/>
    <property type="match status" value="1"/>
</dbReference>
<dbReference type="OrthoDB" id="8399956at2"/>
<evidence type="ECO:0000256" key="2">
    <source>
        <dbReference type="ARBA" id="ARBA00022679"/>
    </source>
</evidence>
<feature type="domain" description="N-acetyltransferase" evidence="5">
    <location>
        <begin position="7"/>
        <end position="165"/>
    </location>
</feature>
<dbReference type="InterPro" id="IPR051554">
    <property type="entry name" value="Acetyltransferase_Eis"/>
</dbReference>
<dbReference type="Pfam" id="PF13530">
    <property type="entry name" value="SCP2_2"/>
    <property type="match status" value="1"/>
</dbReference>
<dbReference type="GO" id="GO:0034069">
    <property type="term" value="F:aminoglycoside N-acetyltransferase activity"/>
    <property type="evidence" value="ECO:0007669"/>
    <property type="project" value="TreeGrafter"/>
</dbReference>
<dbReference type="InterPro" id="IPR022902">
    <property type="entry name" value="NAcTrfase_Eis"/>
</dbReference>
<gene>
    <name evidence="6" type="ORF">SAMN04488035_0798</name>
</gene>
<feature type="binding site" evidence="4">
    <location>
        <begin position="108"/>
        <end position="113"/>
    </location>
    <ligand>
        <name>acetyl-CoA</name>
        <dbReference type="ChEBI" id="CHEBI:57288"/>
    </ligand>
</feature>
<feature type="active site" description="Proton acceptor; via carboxylate" evidence="4">
    <location>
        <position position="443"/>
    </location>
</feature>
<accession>A0A1I2DY30</accession>
<evidence type="ECO:0000259" key="5">
    <source>
        <dbReference type="PROSITE" id="PS51186"/>
    </source>
</evidence>
<dbReference type="Pfam" id="PF13527">
    <property type="entry name" value="Acetyltransf_9"/>
    <property type="match status" value="1"/>
</dbReference>
<dbReference type="Proteomes" id="UP000198520">
    <property type="component" value="Unassembled WGS sequence"/>
</dbReference>
<dbReference type="InterPro" id="IPR016181">
    <property type="entry name" value="Acyl_CoA_acyltransferase"/>
</dbReference>
<evidence type="ECO:0000256" key="4">
    <source>
        <dbReference type="HAMAP-Rule" id="MF_01812"/>
    </source>
</evidence>
<evidence type="ECO:0000256" key="1">
    <source>
        <dbReference type="ARBA" id="ARBA00009213"/>
    </source>
</evidence>
<dbReference type="InterPro" id="IPR036527">
    <property type="entry name" value="SCP2_sterol-bd_dom_sf"/>
</dbReference>
<proteinExistence type="inferred from homology"/>
<dbReference type="RefSeq" id="WP_093375221.1">
    <property type="nucleotide sequence ID" value="NZ_BNAN01000001.1"/>
</dbReference>
<comment type="similarity">
    <text evidence="1 4">Belongs to the acetyltransferase Eis family.</text>
</comment>
<dbReference type="GO" id="GO:0030649">
    <property type="term" value="P:aminoglycoside antibiotic catabolic process"/>
    <property type="evidence" value="ECO:0007669"/>
    <property type="project" value="TreeGrafter"/>
</dbReference>
<dbReference type="AlphaFoldDB" id="A0A1I2DY30"/>
<protein>
    <submittedName>
        <fullName evidence="6">Predicted acetyltransferase</fullName>
    </submittedName>
</protein>
<feature type="active site" description="Proton donor" evidence="4">
    <location>
        <position position="141"/>
    </location>
</feature>
<dbReference type="Gene3D" id="3.30.1050.10">
    <property type="entry name" value="SCP2 sterol-binding domain"/>
    <property type="match status" value="1"/>
</dbReference>
<keyword evidence="2 4" id="KW-0808">Transferase</keyword>
<dbReference type="NCBIfam" id="NF002367">
    <property type="entry name" value="PRK01346.1-4"/>
    <property type="match status" value="1"/>
</dbReference>
<evidence type="ECO:0000313" key="6">
    <source>
        <dbReference type="EMBL" id="SFE85515.1"/>
    </source>
</evidence>
<dbReference type="SUPFAM" id="SSF55729">
    <property type="entry name" value="Acyl-CoA N-acyltransferases (Nat)"/>
    <property type="match status" value="1"/>
</dbReference>
<dbReference type="InterPro" id="IPR000182">
    <property type="entry name" value="GNAT_dom"/>
</dbReference>
<dbReference type="SUPFAM" id="SSF55718">
    <property type="entry name" value="SCP-like"/>
    <property type="match status" value="1"/>
</dbReference>